<evidence type="ECO:0000259" key="2">
    <source>
        <dbReference type="PROSITE" id="PS50110"/>
    </source>
</evidence>
<dbReference type="InterPro" id="IPR011006">
    <property type="entry name" value="CheY-like_superfamily"/>
</dbReference>
<organism evidence="3 4">
    <name type="scientific">Azospirillum picis</name>
    <dbReference type="NCBI Taxonomy" id="488438"/>
    <lineage>
        <taxon>Bacteria</taxon>
        <taxon>Pseudomonadati</taxon>
        <taxon>Pseudomonadota</taxon>
        <taxon>Alphaproteobacteria</taxon>
        <taxon>Rhodospirillales</taxon>
        <taxon>Azospirillaceae</taxon>
        <taxon>Azospirillum</taxon>
    </lineage>
</organism>
<evidence type="ECO:0000313" key="3">
    <source>
        <dbReference type="EMBL" id="MDQ0532487.1"/>
    </source>
</evidence>
<reference evidence="3 4" key="1">
    <citation type="submission" date="2023-07" db="EMBL/GenBank/DDBJ databases">
        <title>Genomic Encyclopedia of Type Strains, Phase IV (KMG-IV): sequencing the most valuable type-strain genomes for metagenomic binning, comparative biology and taxonomic classification.</title>
        <authorList>
            <person name="Goeker M."/>
        </authorList>
    </citation>
    <scope>NUCLEOTIDE SEQUENCE [LARGE SCALE GENOMIC DNA]</scope>
    <source>
        <strain evidence="3 4">DSM 19922</strain>
    </source>
</reference>
<dbReference type="SUPFAM" id="SSF52172">
    <property type="entry name" value="CheY-like"/>
    <property type="match status" value="1"/>
</dbReference>
<proteinExistence type="predicted"/>
<keyword evidence="4" id="KW-1185">Reference proteome</keyword>
<evidence type="ECO:0000313" key="4">
    <source>
        <dbReference type="Proteomes" id="UP001244552"/>
    </source>
</evidence>
<dbReference type="InterPro" id="IPR001789">
    <property type="entry name" value="Sig_transdc_resp-reg_receiver"/>
</dbReference>
<gene>
    <name evidence="3" type="ORF">QO018_001331</name>
</gene>
<feature type="domain" description="Response regulatory" evidence="2">
    <location>
        <begin position="24"/>
        <end position="138"/>
    </location>
</feature>
<dbReference type="Gene3D" id="3.40.50.2300">
    <property type="match status" value="1"/>
</dbReference>
<dbReference type="GO" id="GO:0003677">
    <property type="term" value="F:DNA binding"/>
    <property type="evidence" value="ECO:0007669"/>
    <property type="project" value="UniProtKB-KW"/>
</dbReference>
<protein>
    <submittedName>
        <fullName evidence="3">DNA-binding NarL/FixJ family response regulator</fullName>
    </submittedName>
</protein>
<dbReference type="Pfam" id="PF00072">
    <property type="entry name" value="Response_reg"/>
    <property type="match status" value="1"/>
</dbReference>
<accession>A0ABU0MGC5</accession>
<dbReference type="SMART" id="SM00448">
    <property type="entry name" value="REC"/>
    <property type="match status" value="1"/>
</dbReference>
<feature type="modified residue" description="4-aspartylphosphate" evidence="1">
    <location>
        <position position="74"/>
    </location>
</feature>
<comment type="caution">
    <text evidence="3">The sequence shown here is derived from an EMBL/GenBank/DDBJ whole genome shotgun (WGS) entry which is preliminary data.</text>
</comment>
<keyword evidence="3" id="KW-0238">DNA-binding</keyword>
<dbReference type="RefSeq" id="WP_209979685.1">
    <property type="nucleotide sequence ID" value="NZ_JAGINO010000003.1"/>
</dbReference>
<keyword evidence="1" id="KW-0597">Phosphoprotein</keyword>
<dbReference type="Proteomes" id="UP001244552">
    <property type="component" value="Unassembled WGS sequence"/>
</dbReference>
<name>A0ABU0MGC5_9PROT</name>
<sequence length="142" mass="15208">MLRIDTLARPDSSLKPRAPGRPLRLIIVKNDHSAAEALAAVLSDLGHTVCGIAGSEAMAAELVGRESPDLALMDVRLGGGDGIAAARRLNRDHGLRSIYLSCNSDHATLARITETYPLGIVHMPFSHSQLKVALDLAARRLR</sequence>
<dbReference type="EMBL" id="JAUSVU010000003">
    <property type="protein sequence ID" value="MDQ0532487.1"/>
    <property type="molecule type" value="Genomic_DNA"/>
</dbReference>
<evidence type="ECO:0000256" key="1">
    <source>
        <dbReference type="PROSITE-ProRule" id="PRU00169"/>
    </source>
</evidence>
<dbReference type="PROSITE" id="PS50110">
    <property type="entry name" value="RESPONSE_REGULATORY"/>
    <property type="match status" value="1"/>
</dbReference>